<accession>A0ABP7LIP3</accession>
<dbReference type="EMBL" id="BAABBM010000001">
    <property type="protein sequence ID" value="GAA3901585.1"/>
    <property type="molecule type" value="Genomic_DNA"/>
</dbReference>
<organism evidence="2 3">
    <name type="scientific">Sphingomonas limnosediminicola</name>
    <dbReference type="NCBI Taxonomy" id="940133"/>
    <lineage>
        <taxon>Bacteria</taxon>
        <taxon>Pseudomonadati</taxon>
        <taxon>Pseudomonadota</taxon>
        <taxon>Alphaproteobacteria</taxon>
        <taxon>Sphingomonadales</taxon>
        <taxon>Sphingomonadaceae</taxon>
        <taxon>Sphingomonas</taxon>
    </lineage>
</organism>
<sequence length="257" mass="27554">MEQRLQTALSLARACSAHLDLVQIVPIEAYSIVDCYGGTFVSGQIVEALEEQAATTRSRLEERLRNEDVSWSYRDTTAATAPELLRAAALSDLLVIGRQPSFREFGSTGPSLLGELVCNARTPLLIPGGSKDAFDPFGTAVVAWNGSVEAANAVRMSLGLLSMASEVRVVRYSEDKDLAFPDTRLVKYLAHHGIAAPLDEKGATREIASDLVSYAGANNAAYLVIGGYSRSRVGEFLFGGVTRDLLGACSENLVMAH</sequence>
<keyword evidence="3" id="KW-1185">Reference proteome</keyword>
<protein>
    <submittedName>
        <fullName evidence="2">Universal stress protein</fullName>
    </submittedName>
</protein>
<dbReference type="SUPFAM" id="SSF52402">
    <property type="entry name" value="Adenine nucleotide alpha hydrolases-like"/>
    <property type="match status" value="2"/>
</dbReference>
<comment type="caution">
    <text evidence="2">The sequence shown here is derived from an EMBL/GenBank/DDBJ whole genome shotgun (WGS) entry which is preliminary data.</text>
</comment>
<name>A0ABP7LIP3_9SPHN</name>
<evidence type="ECO:0000313" key="3">
    <source>
        <dbReference type="Proteomes" id="UP001500827"/>
    </source>
</evidence>
<gene>
    <name evidence="2" type="ORF">GCM10022276_20420</name>
</gene>
<dbReference type="Gene3D" id="3.40.50.12370">
    <property type="match status" value="1"/>
</dbReference>
<evidence type="ECO:0000256" key="1">
    <source>
        <dbReference type="ARBA" id="ARBA00008791"/>
    </source>
</evidence>
<dbReference type="PANTHER" id="PTHR46268:SF15">
    <property type="entry name" value="UNIVERSAL STRESS PROTEIN HP_0031"/>
    <property type="match status" value="1"/>
</dbReference>
<reference evidence="3" key="1">
    <citation type="journal article" date="2019" name="Int. J. Syst. Evol. Microbiol.">
        <title>The Global Catalogue of Microorganisms (GCM) 10K type strain sequencing project: providing services to taxonomists for standard genome sequencing and annotation.</title>
        <authorList>
            <consortium name="The Broad Institute Genomics Platform"/>
            <consortium name="The Broad Institute Genome Sequencing Center for Infectious Disease"/>
            <person name="Wu L."/>
            <person name="Ma J."/>
        </authorList>
    </citation>
    <scope>NUCLEOTIDE SEQUENCE [LARGE SCALE GENOMIC DNA]</scope>
    <source>
        <strain evidence="3">JCM 17543</strain>
    </source>
</reference>
<dbReference type="PANTHER" id="PTHR46268">
    <property type="entry name" value="STRESS RESPONSE PROTEIN NHAX"/>
    <property type="match status" value="1"/>
</dbReference>
<evidence type="ECO:0000313" key="2">
    <source>
        <dbReference type="EMBL" id="GAA3901585.1"/>
    </source>
</evidence>
<dbReference type="Proteomes" id="UP001500827">
    <property type="component" value="Unassembled WGS sequence"/>
</dbReference>
<comment type="similarity">
    <text evidence="1">Belongs to the universal stress protein A family.</text>
</comment>
<proteinExistence type="inferred from homology"/>